<dbReference type="InterPro" id="IPR009097">
    <property type="entry name" value="Cyclic_Pdiesterase"/>
</dbReference>
<sequence length="214" mass="22701">MTEGYPARTRPDRTGRGPRIDRPATGLGGWWAGAGGHNGVNECGGAMDGQPRTALVAPVPAADRILAAVAVDHPAAVRTGLPAHVTLLYPFVPAIDLEDHGLSWLREFAAAQPPVELEFTEVHHTADFVYLPAAPLGPLVRAARDRWPALAPYAGRFGADPEPHVTVGMRHPAAAEIAEIVAGLLPVRQVVDELWVGVRDQGWTITGTFALTGD</sequence>
<name>A0A8J7KG97_9ACTN</name>
<organism evidence="2 3">
    <name type="scientific">Longispora fulva</name>
    <dbReference type="NCBI Taxonomy" id="619741"/>
    <lineage>
        <taxon>Bacteria</taxon>
        <taxon>Bacillati</taxon>
        <taxon>Actinomycetota</taxon>
        <taxon>Actinomycetes</taxon>
        <taxon>Micromonosporales</taxon>
        <taxon>Micromonosporaceae</taxon>
        <taxon>Longispora</taxon>
    </lineage>
</organism>
<evidence type="ECO:0000313" key="2">
    <source>
        <dbReference type="EMBL" id="MBG6137100.1"/>
    </source>
</evidence>
<dbReference type="SUPFAM" id="SSF55144">
    <property type="entry name" value="LigT-like"/>
    <property type="match status" value="1"/>
</dbReference>
<evidence type="ECO:0000313" key="3">
    <source>
        <dbReference type="Proteomes" id="UP000622552"/>
    </source>
</evidence>
<evidence type="ECO:0000256" key="1">
    <source>
        <dbReference type="SAM" id="MobiDB-lite"/>
    </source>
</evidence>
<accession>A0A8J7KG97</accession>
<dbReference type="EMBL" id="JADOUF010000001">
    <property type="protein sequence ID" value="MBG6137100.1"/>
    <property type="molecule type" value="Genomic_DNA"/>
</dbReference>
<dbReference type="Pfam" id="PF13563">
    <property type="entry name" value="2_5_RNA_ligase2"/>
    <property type="match status" value="1"/>
</dbReference>
<dbReference type="Proteomes" id="UP000622552">
    <property type="component" value="Unassembled WGS sequence"/>
</dbReference>
<feature type="region of interest" description="Disordered" evidence="1">
    <location>
        <begin position="1"/>
        <end position="27"/>
    </location>
</feature>
<comment type="caution">
    <text evidence="2">The sequence shown here is derived from an EMBL/GenBank/DDBJ whole genome shotgun (WGS) entry which is preliminary data.</text>
</comment>
<protein>
    <recommendedName>
        <fullName evidence="4">2'-5' RNA ligase</fullName>
    </recommendedName>
</protein>
<proteinExistence type="predicted"/>
<dbReference type="AlphaFoldDB" id="A0A8J7KG97"/>
<dbReference type="RefSeq" id="WP_197004003.1">
    <property type="nucleotide sequence ID" value="NZ_JADOUF010000001.1"/>
</dbReference>
<evidence type="ECO:0008006" key="4">
    <source>
        <dbReference type="Google" id="ProtNLM"/>
    </source>
</evidence>
<gene>
    <name evidence="2" type="ORF">IW245_003294</name>
</gene>
<reference evidence="2" key="1">
    <citation type="submission" date="2020-11" db="EMBL/GenBank/DDBJ databases">
        <title>Sequencing the genomes of 1000 actinobacteria strains.</title>
        <authorList>
            <person name="Klenk H.-P."/>
        </authorList>
    </citation>
    <scope>NUCLEOTIDE SEQUENCE</scope>
    <source>
        <strain evidence="2">DSM 45356</strain>
    </source>
</reference>
<dbReference type="Gene3D" id="3.90.1140.10">
    <property type="entry name" value="Cyclic phosphodiesterase"/>
    <property type="match status" value="1"/>
</dbReference>
<keyword evidence="3" id="KW-1185">Reference proteome</keyword>
<feature type="compositionally biased region" description="Basic and acidic residues" evidence="1">
    <location>
        <begin position="9"/>
        <end position="22"/>
    </location>
</feature>